<keyword evidence="3" id="KW-1185">Reference proteome</keyword>
<dbReference type="EMBL" id="JBHSBM010000062">
    <property type="protein sequence ID" value="MFC4062823.1"/>
    <property type="molecule type" value="Genomic_DNA"/>
</dbReference>
<feature type="compositionally biased region" description="Basic and acidic residues" evidence="1">
    <location>
        <begin position="72"/>
        <end position="86"/>
    </location>
</feature>
<evidence type="ECO:0000313" key="3">
    <source>
        <dbReference type="Proteomes" id="UP001595850"/>
    </source>
</evidence>
<feature type="region of interest" description="Disordered" evidence="1">
    <location>
        <begin position="45"/>
        <end position="86"/>
    </location>
</feature>
<gene>
    <name evidence="2" type="ORF">ACFOWE_31415</name>
</gene>
<organism evidence="2 3">
    <name type="scientific">Planomonospora corallina</name>
    <dbReference type="NCBI Taxonomy" id="1806052"/>
    <lineage>
        <taxon>Bacteria</taxon>
        <taxon>Bacillati</taxon>
        <taxon>Actinomycetota</taxon>
        <taxon>Actinomycetes</taxon>
        <taxon>Streptosporangiales</taxon>
        <taxon>Streptosporangiaceae</taxon>
        <taxon>Planomonospora</taxon>
    </lineage>
</organism>
<feature type="compositionally biased region" description="Basic and acidic residues" evidence="1">
    <location>
        <begin position="54"/>
        <end position="63"/>
    </location>
</feature>
<evidence type="ECO:0000256" key="1">
    <source>
        <dbReference type="SAM" id="MobiDB-lite"/>
    </source>
</evidence>
<protein>
    <submittedName>
        <fullName evidence="2">Uncharacterized protein</fullName>
    </submittedName>
</protein>
<reference evidence="3" key="1">
    <citation type="journal article" date="2019" name="Int. J. Syst. Evol. Microbiol.">
        <title>The Global Catalogue of Microorganisms (GCM) 10K type strain sequencing project: providing services to taxonomists for standard genome sequencing and annotation.</title>
        <authorList>
            <consortium name="The Broad Institute Genomics Platform"/>
            <consortium name="The Broad Institute Genome Sequencing Center for Infectious Disease"/>
            <person name="Wu L."/>
            <person name="Ma J."/>
        </authorList>
    </citation>
    <scope>NUCLEOTIDE SEQUENCE [LARGE SCALE GENOMIC DNA]</scope>
    <source>
        <strain evidence="3">TBRC 4489</strain>
    </source>
</reference>
<evidence type="ECO:0000313" key="2">
    <source>
        <dbReference type="EMBL" id="MFC4062823.1"/>
    </source>
</evidence>
<feature type="compositionally biased region" description="Gly residues" evidence="1">
    <location>
        <begin position="8"/>
        <end position="19"/>
    </location>
</feature>
<feature type="region of interest" description="Disordered" evidence="1">
    <location>
        <begin position="1"/>
        <end position="25"/>
    </location>
</feature>
<name>A0ABV8IF17_9ACTN</name>
<proteinExistence type="predicted"/>
<dbReference type="RefSeq" id="WP_377294286.1">
    <property type="nucleotide sequence ID" value="NZ_JBHSBM010000062.1"/>
</dbReference>
<sequence length="121" mass="13048">MSGHRGDPAGGGGGAGPGDGTPEIVGSWLHAYEEDTETARVYRPAEHPFQPSRRVRDGLEFRPDGTFVELRPGPDDRPRPATGRWRDRGAGRVQVTFPQGRGDPFELVVLSCEGGVLTVAR</sequence>
<comment type="caution">
    <text evidence="2">The sequence shown here is derived from an EMBL/GenBank/DDBJ whole genome shotgun (WGS) entry which is preliminary data.</text>
</comment>
<dbReference type="Proteomes" id="UP001595850">
    <property type="component" value="Unassembled WGS sequence"/>
</dbReference>
<accession>A0ABV8IF17</accession>